<dbReference type="SMR" id="A0A067GRZ1"/>
<dbReference type="Pfam" id="PF00170">
    <property type="entry name" value="bZIP_1"/>
    <property type="match status" value="1"/>
</dbReference>
<feature type="domain" description="BZIP" evidence="7">
    <location>
        <begin position="56"/>
        <end position="71"/>
    </location>
</feature>
<dbReference type="CDD" id="cd14702">
    <property type="entry name" value="bZIP_plant_GBF1"/>
    <property type="match status" value="1"/>
</dbReference>
<evidence type="ECO:0000256" key="3">
    <source>
        <dbReference type="ARBA" id="ARBA00023125"/>
    </source>
</evidence>
<protein>
    <recommendedName>
        <fullName evidence="7">BZIP domain-containing protein</fullName>
    </recommendedName>
</protein>
<dbReference type="AlphaFoldDB" id="A0A067GRZ1"/>
<name>A0A067GRZ1_CITSI</name>
<keyword evidence="2" id="KW-0805">Transcription regulation</keyword>
<dbReference type="GO" id="GO:0046982">
    <property type="term" value="F:protein heterodimerization activity"/>
    <property type="evidence" value="ECO:0007669"/>
    <property type="project" value="UniProtKB-ARBA"/>
</dbReference>
<dbReference type="STRING" id="2711.A0A067GRZ1"/>
<evidence type="ECO:0000256" key="2">
    <source>
        <dbReference type="ARBA" id="ARBA00023015"/>
    </source>
</evidence>
<keyword evidence="5" id="KW-0539">Nucleus</keyword>
<dbReference type="GO" id="GO:0005634">
    <property type="term" value="C:nucleus"/>
    <property type="evidence" value="ECO:0000318"/>
    <property type="project" value="GO_Central"/>
</dbReference>
<dbReference type="SMART" id="SM00338">
    <property type="entry name" value="BRLZ"/>
    <property type="match status" value="1"/>
</dbReference>
<keyword evidence="3" id="KW-0238">DNA-binding</keyword>
<keyword evidence="9" id="KW-1185">Reference proteome</keyword>
<accession>A0A067GRZ1</accession>
<dbReference type="GO" id="GO:0045893">
    <property type="term" value="P:positive regulation of DNA-templated transcription"/>
    <property type="evidence" value="ECO:0000318"/>
    <property type="project" value="GO_Central"/>
</dbReference>
<feature type="compositionally biased region" description="Polar residues" evidence="6">
    <location>
        <begin position="34"/>
        <end position="43"/>
    </location>
</feature>
<dbReference type="PROSITE" id="PS00036">
    <property type="entry name" value="BZIP_BASIC"/>
    <property type="match status" value="1"/>
</dbReference>
<dbReference type="InterPro" id="IPR045314">
    <property type="entry name" value="bZIP_plant_GBF1"/>
</dbReference>
<dbReference type="SUPFAM" id="SSF57959">
    <property type="entry name" value="Leucine zipper domain"/>
    <property type="match status" value="1"/>
</dbReference>
<dbReference type="PANTHER" id="PTHR45764:SF52">
    <property type="entry name" value="BASIC LEUCINE ZIPPER 4"/>
    <property type="match status" value="1"/>
</dbReference>
<evidence type="ECO:0000256" key="4">
    <source>
        <dbReference type="ARBA" id="ARBA00023163"/>
    </source>
</evidence>
<dbReference type="GO" id="GO:0003700">
    <property type="term" value="F:DNA-binding transcription factor activity"/>
    <property type="evidence" value="ECO:0000318"/>
    <property type="project" value="GO_Central"/>
</dbReference>
<reference evidence="8 9" key="1">
    <citation type="submission" date="2014-04" db="EMBL/GenBank/DDBJ databases">
        <authorList>
            <consortium name="International Citrus Genome Consortium"/>
            <person name="Gmitter F."/>
            <person name="Chen C."/>
            <person name="Farmerie W."/>
            <person name="Harkins T."/>
            <person name="Desany B."/>
            <person name="Mohiuddin M."/>
            <person name="Kodira C."/>
            <person name="Borodovsky M."/>
            <person name="Lomsadze A."/>
            <person name="Burns P."/>
            <person name="Jenkins J."/>
            <person name="Prochnik S."/>
            <person name="Shu S."/>
            <person name="Chapman J."/>
            <person name="Pitluck S."/>
            <person name="Schmutz J."/>
            <person name="Rokhsar D."/>
        </authorList>
    </citation>
    <scope>NUCLEOTIDE SEQUENCE</scope>
</reference>
<dbReference type="Proteomes" id="UP000027120">
    <property type="component" value="Unassembled WGS sequence"/>
</dbReference>
<keyword evidence="4" id="KW-0804">Transcription</keyword>
<dbReference type="InterPro" id="IPR046347">
    <property type="entry name" value="bZIP_sf"/>
</dbReference>
<evidence type="ECO:0000313" key="9">
    <source>
        <dbReference type="Proteomes" id="UP000027120"/>
    </source>
</evidence>
<dbReference type="Gene3D" id="1.20.5.170">
    <property type="match status" value="1"/>
</dbReference>
<feature type="region of interest" description="Disordered" evidence="6">
    <location>
        <begin position="34"/>
        <end position="67"/>
    </location>
</feature>
<evidence type="ECO:0000313" key="8">
    <source>
        <dbReference type="EMBL" id="KDO81455.1"/>
    </source>
</evidence>
<dbReference type="EMBL" id="KK784876">
    <property type="protein sequence ID" value="KDO81455.1"/>
    <property type="molecule type" value="Genomic_DNA"/>
</dbReference>
<sequence>MFLGEEAAAQFQLPVLETGFTADDIQEWLSDLFQSNSGSSEGSTRAVYSDDERKKRRMISNRESARRSRWRKKKQLEDLTEELNRSAVENQVLKNELNIVLNQCYLLWKENEQLTSEYVALRTRLSNLYRILGSMQTPSQ</sequence>
<proteinExistence type="predicted"/>
<evidence type="ECO:0000256" key="6">
    <source>
        <dbReference type="SAM" id="MobiDB-lite"/>
    </source>
</evidence>
<evidence type="ECO:0000256" key="1">
    <source>
        <dbReference type="ARBA" id="ARBA00004123"/>
    </source>
</evidence>
<comment type="subcellular location">
    <subcellularLocation>
        <location evidence="1">Nucleus</location>
    </subcellularLocation>
</comment>
<dbReference type="PANTHER" id="PTHR45764">
    <property type="entry name" value="BZIP TRANSCRIPTION FACTOR 44"/>
    <property type="match status" value="1"/>
</dbReference>
<evidence type="ECO:0000259" key="7">
    <source>
        <dbReference type="PROSITE" id="PS00036"/>
    </source>
</evidence>
<dbReference type="InterPro" id="IPR004827">
    <property type="entry name" value="bZIP"/>
</dbReference>
<organism evidence="8 9">
    <name type="scientific">Citrus sinensis</name>
    <name type="common">Sweet orange</name>
    <name type="synonym">Citrus aurantium var. sinensis</name>
    <dbReference type="NCBI Taxonomy" id="2711"/>
    <lineage>
        <taxon>Eukaryota</taxon>
        <taxon>Viridiplantae</taxon>
        <taxon>Streptophyta</taxon>
        <taxon>Embryophyta</taxon>
        <taxon>Tracheophyta</taxon>
        <taxon>Spermatophyta</taxon>
        <taxon>Magnoliopsida</taxon>
        <taxon>eudicotyledons</taxon>
        <taxon>Gunneridae</taxon>
        <taxon>Pentapetalae</taxon>
        <taxon>rosids</taxon>
        <taxon>malvids</taxon>
        <taxon>Sapindales</taxon>
        <taxon>Rutaceae</taxon>
        <taxon>Aurantioideae</taxon>
        <taxon>Citrus</taxon>
    </lineage>
</organism>
<dbReference type="GO" id="GO:0000976">
    <property type="term" value="F:transcription cis-regulatory region binding"/>
    <property type="evidence" value="ECO:0000318"/>
    <property type="project" value="GO_Central"/>
</dbReference>
<dbReference type="PaxDb" id="2711-XP_006472331.1"/>
<dbReference type="FunFam" id="1.20.5.170:FF:000020">
    <property type="entry name" value="BZIP transcription factor"/>
    <property type="match status" value="1"/>
</dbReference>
<evidence type="ECO:0000256" key="5">
    <source>
        <dbReference type="ARBA" id="ARBA00023242"/>
    </source>
</evidence>
<gene>
    <name evidence="8" type="ORF">CISIN_1g039918mg</name>
</gene>
<dbReference type="eggNOG" id="ENOG502S218">
    <property type="taxonomic scope" value="Eukaryota"/>
</dbReference>